<dbReference type="OrthoDB" id="5961at2759"/>
<dbReference type="GO" id="GO:0055088">
    <property type="term" value="P:lipid homeostasis"/>
    <property type="evidence" value="ECO:0007669"/>
    <property type="project" value="InterPro"/>
</dbReference>
<dbReference type="Pfam" id="PF10104">
    <property type="entry name" value="Brr6_like_C_C"/>
    <property type="match status" value="1"/>
</dbReference>
<accession>A0A1E3P984</accession>
<dbReference type="PANTHER" id="PTHR28136">
    <property type="entry name" value="NUCLEUS EXPORT PROTEIN BRR6"/>
    <property type="match status" value="1"/>
</dbReference>
<keyword evidence="5" id="KW-1185">Reference proteome</keyword>
<dbReference type="GeneID" id="30198838"/>
<reference evidence="4 5" key="1">
    <citation type="journal article" date="2016" name="Proc. Natl. Acad. Sci. U.S.A.">
        <title>Comparative genomics of biotechnologically important yeasts.</title>
        <authorList>
            <person name="Riley R."/>
            <person name="Haridas S."/>
            <person name="Wolfe K.H."/>
            <person name="Lopes M.R."/>
            <person name="Hittinger C.T."/>
            <person name="Goeker M."/>
            <person name="Salamov A.A."/>
            <person name="Wisecaver J.H."/>
            <person name="Long T.M."/>
            <person name="Calvey C.H."/>
            <person name="Aerts A.L."/>
            <person name="Barry K.W."/>
            <person name="Choi C."/>
            <person name="Clum A."/>
            <person name="Coughlan A.Y."/>
            <person name="Deshpande S."/>
            <person name="Douglass A.P."/>
            <person name="Hanson S.J."/>
            <person name="Klenk H.-P."/>
            <person name="LaButti K.M."/>
            <person name="Lapidus A."/>
            <person name="Lindquist E.A."/>
            <person name="Lipzen A.M."/>
            <person name="Meier-Kolthoff J.P."/>
            <person name="Ohm R.A."/>
            <person name="Otillar R.P."/>
            <person name="Pangilinan J.L."/>
            <person name="Peng Y."/>
            <person name="Rokas A."/>
            <person name="Rosa C.A."/>
            <person name="Scheuner C."/>
            <person name="Sibirny A.A."/>
            <person name="Slot J.C."/>
            <person name="Stielow J.B."/>
            <person name="Sun H."/>
            <person name="Kurtzman C.P."/>
            <person name="Blackwell M."/>
            <person name="Grigoriev I.V."/>
            <person name="Jeffries T.W."/>
        </authorList>
    </citation>
    <scope>NUCLEOTIDE SEQUENCE [LARGE SCALE GENOMIC DNA]</scope>
    <source>
        <strain evidence="5">ATCC 58044 / CBS 1984 / NCYC 433 / NRRL Y-366-8</strain>
    </source>
</reference>
<feature type="domain" description="Brl1/Brr6" evidence="3">
    <location>
        <begin position="47"/>
        <end position="181"/>
    </location>
</feature>
<evidence type="ECO:0000256" key="1">
    <source>
        <dbReference type="SAM" id="MobiDB-lite"/>
    </source>
</evidence>
<feature type="compositionally biased region" description="Pro residues" evidence="1">
    <location>
        <begin position="221"/>
        <end position="230"/>
    </location>
</feature>
<evidence type="ECO:0000256" key="2">
    <source>
        <dbReference type="SAM" id="Phobius"/>
    </source>
</evidence>
<keyword evidence="2" id="KW-1133">Transmembrane helix</keyword>
<dbReference type="InterPro" id="IPR040202">
    <property type="entry name" value="Brl1/Brr6"/>
</dbReference>
<keyword evidence="2" id="KW-0472">Membrane</keyword>
<evidence type="ECO:0000313" key="5">
    <source>
        <dbReference type="Proteomes" id="UP000094112"/>
    </source>
</evidence>
<feature type="compositionally biased region" description="Low complexity" evidence="1">
    <location>
        <begin position="7"/>
        <end position="22"/>
    </location>
</feature>
<dbReference type="RefSeq" id="XP_019040644.1">
    <property type="nucleotide sequence ID" value="XM_019181592.1"/>
</dbReference>
<feature type="region of interest" description="Disordered" evidence="1">
    <location>
        <begin position="203"/>
        <end position="237"/>
    </location>
</feature>
<dbReference type="InterPro" id="IPR018767">
    <property type="entry name" value="Brl1/Brr6_dom"/>
</dbReference>
<dbReference type="GO" id="GO:0006998">
    <property type="term" value="P:nuclear envelope organization"/>
    <property type="evidence" value="ECO:0007669"/>
    <property type="project" value="InterPro"/>
</dbReference>
<proteinExistence type="predicted"/>
<gene>
    <name evidence="4" type="ORF">WICANDRAFT_29292</name>
</gene>
<protein>
    <recommendedName>
        <fullName evidence="3">Brl1/Brr6 domain-containing protein</fullName>
    </recommendedName>
</protein>
<dbReference type="Proteomes" id="UP000094112">
    <property type="component" value="Unassembled WGS sequence"/>
</dbReference>
<evidence type="ECO:0000313" key="4">
    <source>
        <dbReference type="EMBL" id="ODQ61437.1"/>
    </source>
</evidence>
<evidence type="ECO:0000259" key="3">
    <source>
        <dbReference type="SMART" id="SM01042"/>
    </source>
</evidence>
<feature type="transmembrane region" description="Helical" evidence="2">
    <location>
        <begin position="158"/>
        <end position="180"/>
    </location>
</feature>
<name>A0A1E3P984_WICAA</name>
<feature type="region of interest" description="Disordered" evidence="1">
    <location>
        <begin position="1"/>
        <end position="22"/>
    </location>
</feature>
<organism evidence="4 5">
    <name type="scientific">Wickerhamomyces anomalus (strain ATCC 58044 / CBS 1984 / NCYC 433 / NRRL Y-366-8)</name>
    <name type="common">Yeast</name>
    <name type="synonym">Hansenula anomala</name>
    <dbReference type="NCBI Taxonomy" id="683960"/>
    <lineage>
        <taxon>Eukaryota</taxon>
        <taxon>Fungi</taxon>
        <taxon>Dikarya</taxon>
        <taxon>Ascomycota</taxon>
        <taxon>Saccharomycotina</taxon>
        <taxon>Saccharomycetes</taxon>
        <taxon>Phaffomycetales</taxon>
        <taxon>Wickerhamomycetaceae</taxon>
        <taxon>Wickerhamomyces</taxon>
    </lineage>
</organism>
<dbReference type="GO" id="GO:0031965">
    <property type="term" value="C:nuclear membrane"/>
    <property type="evidence" value="ECO:0007669"/>
    <property type="project" value="InterPro"/>
</dbReference>
<dbReference type="AlphaFoldDB" id="A0A1E3P984"/>
<dbReference type="EMBL" id="KV454209">
    <property type="protein sequence ID" value="ODQ61437.1"/>
    <property type="molecule type" value="Genomic_DNA"/>
</dbReference>
<keyword evidence="2" id="KW-0812">Transmembrane</keyword>
<sequence>MHHHHYYPSNQSTPTSSSQYSPGNEVIPLPAPWSKFASPKAPTPYLISSYLQLLFNVLTSSIAIYILINAIKTVKSDINLKMEEYAADIAMEVSRCARSYVENRCAPETRAPALEVTCSELERCMNRDPTTHAGKASVSAETLGMILNSLIEPIGVKAIVVFGVGLISWAFTSNFIFGFVRAKSYYGWDSNRQDPQQQQQYQQIGWNQQSQQQFNPSTPALLPPGPPQPYMTPGAPQDWQYNYSPSK</sequence>
<dbReference type="SMART" id="SM01042">
    <property type="entry name" value="Brr6_like_C_C"/>
    <property type="match status" value="1"/>
</dbReference>
<dbReference type="PANTHER" id="PTHR28136:SF1">
    <property type="entry name" value="NUCLEUS EXPORT PROTEIN BRL1"/>
    <property type="match status" value="1"/>
</dbReference>
<feature type="compositionally biased region" description="Low complexity" evidence="1">
    <location>
        <begin position="203"/>
        <end position="220"/>
    </location>
</feature>
<feature type="transmembrane region" description="Helical" evidence="2">
    <location>
        <begin position="50"/>
        <end position="71"/>
    </location>
</feature>